<evidence type="ECO:0000256" key="4">
    <source>
        <dbReference type="ARBA" id="ARBA00022842"/>
    </source>
</evidence>
<evidence type="ECO:0000256" key="3">
    <source>
        <dbReference type="ARBA" id="ARBA00022801"/>
    </source>
</evidence>
<keyword evidence="2" id="KW-0479">Metal-binding</keyword>
<dbReference type="GO" id="GO:0006094">
    <property type="term" value="P:gluconeogenesis"/>
    <property type="evidence" value="ECO:0007669"/>
    <property type="project" value="TreeGrafter"/>
</dbReference>
<dbReference type="RefSeq" id="XP_017998838.1">
    <property type="nucleotide sequence ID" value="XM_018146124.1"/>
</dbReference>
<keyword evidence="5" id="KW-0119">Carbohydrate metabolism</keyword>
<dbReference type="GO" id="GO:0005737">
    <property type="term" value="C:cytoplasm"/>
    <property type="evidence" value="ECO:0007669"/>
    <property type="project" value="TreeGrafter"/>
</dbReference>
<keyword evidence="4" id="KW-0460">Magnesium</keyword>
<dbReference type="VEuPathDB" id="FungiDB:AB675_5879"/>
<dbReference type="InterPro" id="IPR023079">
    <property type="entry name" value="SBPase"/>
</dbReference>
<dbReference type="Gene3D" id="3.30.540.10">
    <property type="entry name" value="Fructose-1,6-Bisphosphatase, subunit A, domain 1"/>
    <property type="match status" value="1"/>
</dbReference>
<dbReference type="AlphaFoldDB" id="A0A0N1H9L1"/>
<keyword evidence="11" id="KW-1185">Reference proteome</keyword>
<dbReference type="SUPFAM" id="SSF56655">
    <property type="entry name" value="Carbohydrate phosphatase"/>
    <property type="match status" value="1"/>
</dbReference>
<dbReference type="EMBL" id="LFJN01000017">
    <property type="protein sequence ID" value="KPI38875.1"/>
    <property type="molecule type" value="Genomic_DNA"/>
</dbReference>
<feature type="region of interest" description="Disordered" evidence="7">
    <location>
        <begin position="86"/>
        <end position="117"/>
    </location>
</feature>
<evidence type="ECO:0000313" key="11">
    <source>
        <dbReference type="Proteomes" id="UP000038010"/>
    </source>
</evidence>
<feature type="domain" description="Fructose-1-6-bisphosphatase class I N-terminal" evidence="8">
    <location>
        <begin position="38"/>
        <end position="147"/>
    </location>
</feature>
<dbReference type="GO" id="GO:0046872">
    <property type="term" value="F:metal ion binding"/>
    <property type="evidence" value="ECO:0007669"/>
    <property type="project" value="UniProtKB-KW"/>
</dbReference>
<evidence type="ECO:0000259" key="9">
    <source>
        <dbReference type="Pfam" id="PF18913"/>
    </source>
</evidence>
<dbReference type="InterPro" id="IPR044015">
    <property type="entry name" value="FBPase_C_dom"/>
</dbReference>
<evidence type="ECO:0000256" key="1">
    <source>
        <dbReference type="ARBA" id="ARBA00010941"/>
    </source>
</evidence>
<dbReference type="Pfam" id="PF18913">
    <property type="entry name" value="FBPase_C"/>
    <property type="match status" value="1"/>
</dbReference>
<proteinExistence type="inferred from homology"/>
<dbReference type="GeneID" id="28738004"/>
<sequence length="331" mass="36002">MGQESGAYRALDAHLDSILPPERQTLGNSVIPTLLSSIGCISTILRHAHSVSQVGSSNAFGDEQLNVDVLCEKAVRDALTQCPSIVTASSEEDPVERPVQGETTTDKSQSPPQRSGETYTIAFDPLDGSSIIAANWTIGTIIGIWTVTRLFTKIHAKARSRRFLAFADREPVQLSPFVCRNGRRKVILNTDIRFTPEASVKTRYFAPANLRAAASDSKYLALVNHHIKEQYTLRYSGGLVPDVVHMLVKGHGVFINPVSKASKPKLRKLYELFPVALVIECAGGKAVNADDGEPVLNQEVADVEERGGFVCGTSEEVDFVVKTLVRGESIS</sequence>
<comment type="similarity">
    <text evidence="1">Belongs to the FBPase class 1 family.</text>
</comment>
<dbReference type="OrthoDB" id="10256725at2759"/>
<dbReference type="Pfam" id="PF00316">
    <property type="entry name" value="FBPase"/>
    <property type="match status" value="1"/>
</dbReference>
<evidence type="ECO:0000256" key="7">
    <source>
        <dbReference type="SAM" id="MobiDB-lite"/>
    </source>
</evidence>
<protein>
    <submittedName>
        <fullName evidence="10">Sedoheptulose-1,7-bisphosphatase, chloroplastic</fullName>
    </submittedName>
</protein>
<dbReference type="GO" id="GO:0042132">
    <property type="term" value="F:fructose 1,6-bisphosphate 1-phosphatase activity"/>
    <property type="evidence" value="ECO:0007669"/>
    <property type="project" value="TreeGrafter"/>
</dbReference>
<dbReference type="PRINTS" id="PR01958">
    <property type="entry name" value="S17BPHPHTASE"/>
</dbReference>
<dbReference type="GO" id="GO:0030388">
    <property type="term" value="P:fructose 1,6-bisphosphate metabolic process"/>
    <property type="evidence" value="ECO:0007669"/>
    <property type="project" value="TreeGrafter"/>
</dbReference>
<dbReference type="InterPro" id="IPR033391">
    <property type="entry name" value="FBPase_N"/>
</dbReference>
<dbReference type="GO" id="GO:0005986">
    <property type="term" value="P:sucrose biosynthetic process"/>
    <property type="evidence" value="ECO:0007669"/>
    <property type="project" value="TreeGrafter"/>
</dbReference>
<organism evidence="10 11">
    <name type="scientific">Cyphellophora attinorum</name>
    <dbReference type="NCBI Taxonomy" id="1664694"/>
    <lineage>
        <taxon>Eukaryota</taxon>
        <taxon>Fungi</taxon>
        <taxon>Dikarya</taxon>
        <taxon>Ascomycota</taxon>
        <taxon>Pezizomycotina</taxon>
        <taxon>Eurotiomycetes</taxon>
        <taxon>Chaetothyriomycetidae</taxon>
        <taxon>Chaetothyriales</taxon>
        <taxon>Cyphellophoraceae</taxon>
        <taxon>Cyphellophora</taxon>
    </lineage>
</organism>
<gene>
    <name evidence="10" type="ORF">AB675_5879</name>
</gene>
<evidence type="ECO:0000313" key="10">
    <source>
        <dbReference type="EMBL" id="KPI38875.1"/>
    </source>
</evidence>
<dbReference type="Proteomes" id="UP000038010">
    <property type="component" value="Unassembled WGS sequence"/>
</dbReference>
<dbReference type="Gene3D" id="3.40.190.80">
    <property type="match status" value="1"/>
</dbReference>
<dbReference type="PIRSF" id="PIRSF000904">
    <property type="entry name" value="FBPtase_SBPase"/>
    <property type="match status" value="1"/>
</dbReference>
<dbReference type="InterPro" id="IPR000146">
    <property type="entry name" value="FBPase_class-1"/>
</dbReference>
<evidence type="ECO:0000259" key="8">
    <source>
        <dbReference type="Pfam" id="PF00316"/>
    </source>
</evidence>
<dbReference type="STRING" id="1664694.A0A0N1H9L1"/>
<dbReference type="PANTHER" id="PTHR11556">
    <property type="entry name" value="FRUCTOSE-1,6-BISPHOSPHATASE-RELATED"/>
    <property type="match status" value="1"/>
</dbReference>
<evidence type="ECO:0000256" key="2">
    <source>
        <dbReference type="ARBA" id="ARBA00022723"/>
    </source>
</evidence>
<comment type="pathway">
    <text evidence="6">Carbohydrate biosynthesis.</text>
</comment>
<accession>A0A0N1H9L1</accession>
<dbReference type="GO" id="GO:0006002">
    <property type="term" value="P:fructose 6-phosphate metabolic process"/>
    <property type="evidence" value="ECO:0007669"/>
    <property type="project" value="TreeGrafter"/>
</dbReference>
<evidence type="ECO:0000256" key="6">
    <source>
        <dbReference type="ARBA" id="ARBA00024331"/>
    </source>
</evidence>
<evidence type="ECO:0000256" key="5">
    <source>
        <dbReference type="ARBA" id="ARBA00023277"/>
    </source>
</evidence>
<reference evidence="10 11" key="1">
    <citation type="submission" date="2015-06" db="EMBL/GenBank/DDBJ databases">
        <title>Draft genome of the ant-associated black yeast Phialophora attae CBS 131958.</title>
        <authorList>
            <person name="Moreno L.F."/>
            <person name="Stielow B.J."/>
            <person name="de Hoog S."/>
            <person name="Vicente V.A."/>
            <person name="Weiss V.A."/>
            <person name="de Vries M."/>
            <person name="Cruz L.M."/>
            <person name="Souza E.M."/>
        </authorList>
    </citation>
    <scope>NUCLEOTIDE SEQUENCE [LARGE SCALE GENOMIC DNA]</scope>
    <source>
        <strain evidence="10 11">CBS 131958</strain>
    </source>
</reference>
<feature type="domain" description="Fructose-1-6-bisphosphatase class 1 C-terminal" evidence="9">
    <location>
        <begin position="201"/>
        <end position="322"/>
    </location>
</feature>
<feature type="compositionally biased region" description="Polar residues" evidence="7">
    <location>
        <begin position="101"/>
        <end position="117"/>
    </location>
</feature>
<name>A0A0N1H9L1_9EURO</name>
<dbReference type="GO" id="GO:0006000">
    <property type="term" value="P:fructose metabolic process"/>
    <property type="evidence" value="ECO:0007669"/>
    <property type="project" value="TreeGrafter"/>
</dbReference>
<keyword evidence="3" id="KW-0378">Hydrolase</keyword>
<dbReference type="PANTHER" id="PTHR11556:SF35">
    <property type="entry name" value="SEDOHEPTULOSE-1,7-BISPHOSPHATASE, CHLOROPLASTIC"/>
    <property type="match status" value="1"/>
</dbReference>
<comment type="caution">
    <text evidence="10">The sequence shown here is derived from an EMBL/GenBank/DDBJ whole genome shotgun (WGS) entry which is preliminary data.</text>
</comment>